<organism evidence="1 2">
    <name type="scientific">Paraconexibacter algicola</name>
    <dbReference type="NCBI Taxonomy" id="2133960"/>
    <lineage>
        <taxon>Bacteria</taxon>
        <taxon>Bacillati</taxon>
        <taxon>Actinomycetota</taxon>
        <taxon>Thermoleophilia</taxon>
        <taxon>Solirubrobacterales</taxon>
        <taxon>Paraconexibacteraceae</taxon>
        <taxon>Paraconexibacter</taxon>
    </lineage>
</organism>
<sequence>MAVPARPATPVAPEDDAPVVTDRYAGQRFLGVSLVDTVLRDCDLANVDARRAHVTRLEVHRCRGTGAMLMGTRLRDVVVRDCRVDLATFAQVTMERVVFEDCVLRDSSFAGARLHSVAFVDCDLGSADFEGASCSRVELRGCRLEGVRGIEGLRGARLPWGDLLEHAPVLAAALGLGIIDEEQP</sequence>
<accession>A0A2T4UK65</accession>
<dbReference type="InterPro" id="IPR001646">
    <property type="entry name" value="5peptide_repeat"/>
</dbReference>
<keyword evidence="2" id="KW-1185">Reference proteome</keyword>
<name>A0A2T4UK65_9ACTN</name>
<gene>
    <name evidence="1" type="ORF">C7Y72_08275</name>
</gene>
<dbReference type="SUPFAM" id="SSF141571">
    <property type="entry name" value="Pentapeptide repeat-like"/>
    <property type="match status" value="1"/>
</dbReference>
<dbReference type="AlphaFoldDB" id="A0A2T4UK65"/>
<dbReference type="EMBL" id="PYYB01000001">
    <property type="protein sequence ID" value="PTL59644.1"/>
    <property type="molecule type" value="Genomic_DNA"/>
</dbReference>
<dbReference type="Pfam" id="PF13599">
    <property type="entry name" value="Pentapeptide_4"/>
    <property type="match status" value="1"/>
</dbReference>
<dbReference type="Gene3D" id="2.160.20.80">
    <property type="entry name" value="E3 ubiquitin-protein ligase SopA"/>
    <property type="match status" value="1"/>
</dbReference>
<protein>
    <recommendedName>
        <fullName evidence="3">Pentapeptide repeat-containing protein</fullName>
    </recommendedName>
</protein>
<dbReference type="PANTHER" id="PTHR14136:SF17">
    <property type="entry name" value="BTB_POZ DOMAIN-CONTAINING PROTEIN KCTD9"/>
    <property type="match status" value="1"/>
</dbReference>
<dbReference type="RefSeq" id="WP_107568287.1">
    <property type="nucleotide sequence ID" value="NZ_PYYB01000001.1"/>
</dbReference>
<evidence type="ECO:0008006" key="3">
    <source>
        <dbReference type="Google" id="ProtNLM"/>
    </source>
</evidence>
<comment type="caution">
    <text evidence="1">The sequence shown here is derived from an EMBL/GenBank/DDBJ whole genome shotgun (WGS) entry which is preliminary data.</text>
</comment>
<evidence type="ECO:0000313" key="1">
    <source>
        <dbReference type="EMBL" id="PTL59644.1"/>
    </source>
</evidence>
<proteinExistence type="predicted"/>
<dbReference type="PANTHER" id="PTHR14136">
    <property type="entry name" value="BTB_POZ DOMAIN-CONTAINING PROTEIN KCTD9"/>
    <property type="match status" value="1"/>
</dbReference>
<reference evidence="1 2" key="1">
    <citation type="submission" date="2018-03" db="EMBL/GenBank/DDBJ databases">
        <title>Aquarubrobacter algicola gen. nov., sp. nov., a novel actinobacterium isolated from shallow eutrophic lake during the end of cyanobacterial harmful algal blooms.</title>
        <authorList>
            <person name="Chun S.J."/>
        </authorList>
    </citation>
    <scope>NUCLEOTIDE SEQUENCE [LARGE SCALE GENOMIC DNA]</scope>
    <source>
        <strain evidence="1 2">Seoho-28</strain>
    </source>
</reference>
<dbReference type="Proteomes" id="UP000240739">
    <property type="component" value="Unassembled WGS sequence"/>
</dbReference>
<dbReference type="InterPro" id="IPR051082">
    <property type="entry name" value="Pentapeptide-BTB/POZ_domain"/>
</dbReference>
<evidence type="ECO:0000313" key="2">
    <source>
        <dbReference type="Proteomes" id="UP000240739"/>
    </source>
</evidence>
<dbReference type="OrthoDB" id="2579959at2"/>